<protein>
    <submittedName>
        <fullName evidence="9">Type I deoxyribonuclease HsdR</fullName>
    </submittedName>
</protein>
<dbReference type="RefSeq" id="WP_045464223.1">
    <property type="nucleotide sequence ID" value="NZ_BBLT01000005.1"/>
</dbReference>
<dbReference type="GO" id="GO:0012505">
    <property type="term" value="C:endomembrane system"/>
    <property type="evidence" value="ECO:0007669"/>
    <property type="project" value="UniProtKB-SubCell"/>
</dbReference>
<keyword evidence="4 7" id="KW-0472">Membrane</keyword>
<dbReference type="GO" id="GO:0019842">
    <property type="term" value="F:vitamin binding"/>
    <property type="evidence" value="ECO:0007669"/>
    <property type="project" value="TreeGrafter"/>
</dbReference>
<reference evidence="9 10" key="1">
    <citation type="submission" date="2014-09" db="EMBL/GenBank/DDBJ databases">
        <title>Sporocytophaga myxococcoides PG-01 genome sequencing.</title>
        <authorList>
            <person name="Liu L."/>
            <person name="Gao P.J."/>
            <person name="Chen G.J."/>
            <person name="Wang L.S."/>
        </authorList>
    </citation>
    <scope>NUCLEOTIDE SEQUENCE [LARGE SCALE GENOMIC DNA]</scope>
    <source>
        <strain evidence="9 10">PG-01</strain>
    </source>
</reference>
<feature type="transmembrane region" description="Helical" evidence="7">
    <location>
        <begin position="200"/>
        <end position="221"/>
    </location>
</feature>
<evidence type="ECO:0000256" key="4">
    <source>
        <dbReference type="ARBA" id="ARBA00023136"/>
    </source>
</evidence>
<dbReference type="AlphaFoldDB" id="A0A098LH39"/>
<evidence type="ECO:0000313" key="9">
    <source>
        <dbReference type="EMBL" id="GAL85493.1"/>
    </source>
</evidence>
<feature type="domain" description="HTTM-like" evidence="8">
    <location>
        <begin position="6"/>
        <end position="265"/>
    </location>
</feature>
<feature type="transmembrane region" description="Helical" evidence="7">
    <location>
        <begin position="228"/>
        <end position="261"/>
    </location>
</feature>
<comment type="subcellular location">
    <subcellularLocation>
        <location evidence="1">Endomembrane system</location>
        <topology evidence="1">Multi-pass membrane protein</topology>
    </subcellularLocation>
</comment>
<dbReference type="InterPro" id="IPR053935">
    <property type="entry name" value="VKGC_lumenal_dom"/>
</dbReference>
<dbReference type="STRING" id="153721.MYP_2722"/>
<dbReference type="Proteomes" id="UP000030185">
    <property type="component" value="Unassembled WGS sequence"/>
</dbReference>
<dbReference type="Pfam" id="PF22777">
    <property type="entry name" value="VKGC_lumenal_dom"/>
    <property type="match status" value="1"/>
</dbReference>
<evidence type="ECO:0000256" key="7">
    <source>
        <dbReference type="SAM" id="Phobius"/>
    </source>
</evidence>
<accession>A0A098LH39</accession>
<feature type="transmembrane region" description="Helical" evidence="7">
    <location>
        <begin position="12"/>
        <end position="33"/>
    </location>
</feature>
<dbReference type="GO" id="GO:0008488">
    <property type="term" value="F:gamma-glutamyl carboxylase activity"/>
    <property type="evidence" value="ECO:0007669"/>
    <property type="project" value="InterPro"/>
</dbReference>
<proteinExistence type="predicted"/>
<evidence type="ECO:0000256" key="3">
    <source>
        <dbReference type="ARBA" id="ARBA00022989"/>
    </source>
</evidence>
<keyword evidence="6" id="KW-0456">Lyase</keyword>
<organism evidence="9 10">
    <name type="scientific">Sporocytophaga myxococcoides</name>
    <dbReference type="NCBI Taxonomy" id="153721"/>
    <lineage>
        <taxon>Bacteria</taxon>
        <taxon>Pseudomonadati</taxon>
        <taxon>Bacteroidota</taxon>
        <taxon>Cytophagia</taxon>
        <taxon>Cytophagales</taxon>
        <taxon>Cytophagaceae</taxon>
        <taxon>Sporocytophaga</taxon>
    </lineage>
</organism>
<dbReference type="Pfam" id="PF05090">
    <property type="entry name" value="HTTM"/>
    <property type="match status" value="1"/>
</dbReference>
<name>A0A098LH39_9BACT</name>
<dbReference type="SMART" id="SM00752">
    <property type="entry name" value="HTTM"/>
    <property type="match status" value="1"/>
</dbReference>
<keyword evidence="10" id="KW-1185">Reference proteome</keyword>
<gene>
    <name evidence="9" type="ORF">MYP_2722</name>
</gene>
<feature type="transmembrane region" description="Helical" evidence="7">
    <location>
        <begin position="110"/>
        <end position="131"/>
    </location>
</feature>
<evidence type="ECO:0000313" key="10">
    <source>
        <dbReference type="Proteomes" id="UP000030185"/>
    </source>
</evidence>
<keyword evidence="2 7" id="KW-0812">Transmembrane</keyword>
<dbReference type="PANTHER" id="PTHR12639:SF7">
    <property type="entry name" value="HTTM DOMAIN-CONTAINING PROTEIN"/>
    <property type="match status" value="1"/>
</dbReference>
<dbReference type="InterPro" id="IPR007782">
    <property type="entry name" value="VKG_COase"/>
</dbReference>
<evidence type="ECO:0000256" key="2">
    <source>
        <dbReference type="ARBA" id="ARBA00022692"/>
    </source>
</evidence>
<feature type="transmembrane region" description="Helical" evidence="7">
    <location>
        <begin position="75"/>
        <end position="98"/>
    </location>
</feature>
<feature type="transmembrane region" description="Helical" evidence="7">
    <location>
        <begin position="299"/>
        <end position="320"/>
    </location>
</feature>
<dbReference type="PANTHER" id="PTHR12639">
    <property type="entry name" value="VITAMIN K-DEPENDENT GAMMA-CARBOXYLASE"/>
    <property type="match status" value="1"/>
</dbReference>
<evidence type="ECO:0000259" key="8">
    <source>
        <dbReference type="SMART" id="SM00752"/>
    </source>
</evidence>
<comment type="caution">
    <text evidence="9">The sequence shown here is derived from an EMBL/GenBank/DDBJ whole genome shotgun (WGS) entry which is preliminary data.</text>
</comment>
<dbReference type="InterPro" id="IPR011020">
    <property type="entry name" value="HTTM-like"/>
</dbReference>
<dbReference type="EMBL" id="BBLT01000005">
    <property type="protein sequence ID" value="GAL85493.1"/>
    <property type="molecule type" value="Genomic_DNA"/>
</dbReference>
<evidence type="ECO:0000256" key="1">
    <source>
        <dbReference type="ARBA" id="ARBA00004127"/>
    </source>
</evidence>
<sequence length="445" mass="52441">MKTYFERTVSAAPLAVFRIGLGFMLLFGIIRFWNKGWIEDLYISPKYYFPFYGFEFVVPLGNYTYLLFAVCGLSALFFALGLFYRLASITLFLSFTYIELIDKSTYLNHYYFISMICLLMIFLPVHVFFSIDAKFNKKLHSGFVPAWTLVTIKLFVSMLYFFAAIAKINSDWLLHAQPLKIWLIARNDMPLIGFLFNYKWTPYLFSWFGFLYDLTIPFLLWNKKTRLAAYAAVIVFHLLTSLLFPIGMFPYIMMVTALIFFSEDFHFKLLSRFNKLFKGSQEFISTTNKYSFKQLNQKVIIGVFALFFFVQIVLPFRYLLYPGQLFWTEEGFRFSWRVMLIEKAGYAEFKVRDAISGKWIIVNNNEFLTKLQEKMMATQPDMILQYAHILRDHYAKNGFEKPQVFVDSYVTLNGRLGRVLVDPKIDLASEVESFNHKSWILSYND</sequence>
<feature type="transmembrane region" description="Helical" evidence="7">
    <location>
        <begin position="48"/>
        <end position="68"/>
    </location>
</feature>
<keyword evidence="5" id="KW-1015">Disulfide bond</keyword>
<evidence type="ECO:0000256" key="5">
    <source>
        <dbReference type="ARBA" id="ARBA00023157"/>
    </source>
</evidence>
<keyword evidence="3 7" id="KW-1133">Transmembrane helix</keyword>
<dbReference type="InterPro" id="IPR053934">
    <property type="entry name" value="HTTM_dom"/>
</dbReference>
<dbReference type="eggNOG" id="COG3250">
    <property type="taxonomic scope" value="Bacteria"/>
</dbReference>
<evidence type="ECO:0000256" key="6">
    <source>
        <dbReference type="ARBA" id="ARBA00023239"/>
    </source>
</evidence>
<feature type="transmembrane region" description="Helical" evidence="7">
    <location>
        <begin position="143"/>
        <end position="165"/>
    </location>
</feature>
<dbReference type="OrthoDB" id="341137at2"/>